<keyword evidence="1" id="KW-1133">Transmembrane helix</keyword>
<feature type="transmembrane region" description="Helical" evidence="1">
    <location>
        <begin position="75"/>
        <end position="94"/>
    </location>
</feature>
<proteinExistence type="predicted"/>
<dbReference type="EMBL" id="JBHMCE010000002">
    <property type="protein sequence ID" value="MFB9526454.1"/>
    <property type="molecule type" value="Genomic_DNA"/>
</dbReference>
<accession>A0ABV5PTQ1</accession>
<evidence type="ECO:0000313" key="2">
    <source>
        <dbReference type="EMBL" id="MFB9526454.1"/>
    </source>
</evidence>
<evidence type="ECO:0000256" key="1">
    <source>
        <dbReference type="SAM" id="Phobius"/>
    </source>
</evidence>
<dbReference type="RefSeq" id="WP_346123510.1">
    <property type="nucleotide sequence ID" value="NZ_BAAAXC010000014.1"/>
</dbReference>
<dbReference type="Proteomes" id="UP001589646">
    <property type="component" value="Unassembled WGS sequence"/>
</dbReference>
<keyword evidence="1" id="KW-0812">Transmembrane</keyword>
<name>A0ABV5PTQ1_9ACTN</name>
<organism evidence="2 3">
    <name type="scientific">Nonomuraea roseola</name>
    <dbReference type="NCBI Taxonomy" id="46179"/>
    <lineage>
        <taxon>Bacteria</taxon>
        <taxon>Bacillati</taxon>
        <taxon>Actinomycetota</taxon>
        <taxon>Actinomycetes</taxon>
        <taxon>Streptosporangiales</taxon>
        <taxon>Streptosporangiaceae</taxon>
        <taxon>Nonomuraea</taxon>
    </lineage>
</organism>
<protein>
    <submittedName>
        <fullName evidence="2">Uncharacterized protein</fullName>
    </submittedName>
</protein>
<sequence>MTHRDVAGGRDGRIAHCDKSGSAGLPCMMLPSVPQYLATRRSSNCPSLTPSLNETFSANKSFWEEAEMKKMISRALAVVALCGATFMGASSAYACADFSDVIVCVRSTAEFADGSVLSCSNG</sequence>
<evidence type="ECO:0000313" key="3">
    <source>
        <dbReference type="Proteomes" id="UP001589646"/>
    </source>
</evidence>
<gene>
    <name evidence="2" type="ORF">ACFFRN_07495</name>
</gene>
<reference evidence="2 3" key="1">
    <citation type="submission" date="2024-09" db="EMBL/GenBank/DDBJ databases">
        <authorList>
            <person name="Sun Q."/>
            <person name="Mori K."/>
        </authorList>
    </citation>
    <scope>NUCLEOTIDE SEQUENCE [LARGE SCALE GENOMIC DNA]</scope>
    <source>
        <strain evidence="2 3">JCM 3323</strain>
    </source>
</reference>
<keyword evidence="3" id="KW-1185">Reference proteome</keyword>
<comment type="caution">
    <text evidence="2">The sequence shown here is derived from an EMBL/GenBank/DDBJ whole genome shotgun (WGS) entry which is preliminary data.</text>
</comment>
<keyword evidence="1" id="KW-0472">Membrane</keyword>